<keyword evidence="6" id="KW-1185">Reference proteome</keyword>
<keyword evidence="1" id="KW-0677">Repeat</keyword>
<dbReference type="InterPro" id="IPR027417">
    <property type="entry name" value="P-loop_NTPase"/>
</dbReference>
<dbReference type="PANTHER" id="PTHR10039">
    <property type="entry name" value="AMELOGENIN"/>
    <property type="match status" value="1"/>
</dbReference>
<reference evidence="5" key="2">
    <citation type="submission" date="2021-02" db="EMBL/GenBank/DDBJ databases">
        <title>Aspergillus puulaauensis MK2 genome sequence.</title>
        <authorList>
            <person name="Futagami T."/>
            <person name="Mori K."/>
            <person name="Kadooka C."/>
            <person name="Tanaka T."/>
        </authorList>
    </citation>
    <scope>NUCLEOTIDE SEQUENCE</scope>
    <source>
        <strain evidence="5">MK2</strain>
    </source>
</reference>
<dbReference type="Pfam" id="PF24883">
    <property type="entry name" value="NPHP3_N"/>
    <property type="match status" value="1"/>
</dbReference>
<evidence type="ECO:0000256" key="1">
    <source>
        <dbReference type="ARBA" id="ARBA00022737"/>
    </source>
</evidence>
<dbReference type="AlphaFoldDB" id="A0A7R8ASA7"/>
<dbReference type="Proteomes" id="UP000654913">
    <property type="component" value="Chromosome 7"/>
</dbReference>
<evidence type="ECO:0000313" key="6">
    <source>
        <dbReference type="Proteomes" id="UP000654913"/>
    </source>
</evidence>
<proteinExistence type="predicted"/>
<dbReference type="InterPro" id="IPR054471">
    <property type="entry name" value="GPIID_WHD"/>
</dbReference>
<dbReference type="PANTHER" id="PTHR10039:SF14">
    <property type="entry name" value="NACHT DOMAIN-CONTAINING PROTEIN"/>
    <property type="match status" value="1"/>
</dbReference>
<feature type="domain" description="DUF7708" evidence="3">
    <location>
        <begin position="19"/>
        <end position="153"/>
    </location>
</feature>
<dbReference type="InterPro" id="IPR056884">
    <property type="entry name" value="NPHP3-like_N"/>
</dbReference>
<dbReference type="EMBL" id="AP024449">
    <property type="protein sequence ID" value="BCS29276.1"/>
    <property type="molecule type" value="Genomic_DNA"/>
</dbReference>
<dbReference type="OrthoDB" id="21416at2759"/>
<dbReference type="Pfam" id="PF22939">
    <property type="entry name" value="WHD_GPIID"/>
    <property type="match status" value="1"/>
</dbReference>
<dbReference type="InterPro" id="IPR056125">
    <property type="entry name" value="DUF7708"/>
</dbReference>
<evidence type="ECO:0000259" key="3">
    <source>
        <dbReference type="Pfam" id="PF24809"/>
    </source>
</evidence>
<name>A0A7R8ASA7_9EURO</name>
<evidence type="ECO:0008006" key="7">
    <source>
        <dbReference type="Google" id="ProtNLM"/>
    </source>
</evidence>
<organism evidence="5 6">
    <name type="scientific">Aspergillus puulaauensis</name>
    <dbReference type="NCBI Taxonomy" id="1220207"/>
    <lineage>
        <taxon>Eukaryota</taxon>
        <taxon>Fungi</taxon>
        <taxon>Dikarya</taxon>
        <taxon>Ascomycota</taxon>
        <taxon>Pezizomycotina</taxon>
        <taxon>Eurotiomycetes</taxon>
        <taxon>Eurotiomycetidae</taxon>
        <taxon>Eurotiales</taxon>
        <taxon>Aspergillaceae</taxon>
        <taxon>Aspergillus</taxon>
    </lineage>
</organism>
<dbReference type="Gene3D" id="3.40.50.300">
    <property type="entry name" value="P-loop containing nucleotide triphosphate hydrolases"/>
    <property type="match status" value="1"/>
</dbReference>
<dbReference type="KEGG" id="apuu:APUU_70846A"/>
<feature type="domain" description="GPI inositol-deacylase winged helix" evidence="2">
    <location>
        <begin position="483"/>
        <end position="561"/>
    </location>
</feature>
<dbReference type="RefSeq" id="XP_041561462.1">
    <property type="nucleotide sequence ID" value="XM_041695764.1"/>
</dbReference>
<evidence type="ECO:0000313" key="5">
    <source>
        <dbReference type="EMBL" id="BCS29276.1"/>
    </source>
</evidence>
<dbReference type="SUPFAM" id="SSF52540">
    <property type="entry name" value="P-loop containing nucleoside triphosphate hydrolases"/>
    <property type="match status" value="1"/>
</dbReference>
<feature type="domain" description="Nephrocystin 3-like N-terminal" evidence="4">
    <location>
        <begin position="211"/>
        <end position="372"/>
    </location>
</feature>
<accession>A0A7R8ASA7</accession>
<evidence type="ECO:0000259" key="4">
    <source>
        <dbReference type="Pfam" id="PF24883"/>
    </source>
</evidence>
<sequence length="595" mass="67814">MKLQEEAAGKSRHLVKIRPFLDRLSMYSNVIGTFVQAKPEILALIWGPLQLLLQWSSQMTSALDKVVLILVEVGHALPHVELMSGTFGASDTVKALMALFYEDILDFYRVNFDFFRKPRWQQMLDALWDSHLLKLNVVVANLKQHSALLRDEVTLLDIQEAHENRIRSLAHFEETNIFQQSQKFFSLRDRISVNMYDDRLDWIRNRSVPGCEEWLLVDTYFCEWQGGVNDANNKPTVWLWLHGIPGSGKTYLCGAAIDHLRQTLKKQTLFVFLSCANNANQTALSVLQSFVFQAAEDDIDLQAVLNDATERELRGNTGYVLDLFKTWLLGAGPTLCVMDGLDEMDRDERQILLQRLDELTKACSELRLLICSQSEADISRVLERKAAGIQVNKRNSGSIQAYINTRSDNWISNRRFDSKLGLELRELLSPLSAKADGMFLFARIILDSVDEISIDEIRRELKAMPNDLNEAYQRIFDRINGMSSRRREKSRKVLGWIGCAPIPMTIFEMEQALLIDTDPERTAWISTGIATQDFISLCGPLIEIVDGKLQFVHFTVRDYIFGRQIPNHINEGGSDARFGSSISSLPCIGFTRSRP</sequence>
<evidence type="ECO:0000259" key="2">
    <source>
        <dbReference type="Pfam" id="PF22939"/>
    </source>
</evidence>
<protein>
    <recommendedName>
        <fullName evidence="7">NACHT domain-containing protein</fullName>
    </recommendedName>
</protein>
<dbReference type="Pfam" id="PF24809">
    <property type="entry name" value="DUF7708"/>
    <property type="match status" value="1"/>
</dbReference>
<dbReference type="GeneID" id="64979273"/>
<reference evidence="5" key="1">
    <citation type="submission" date="2021-01" db="EMBL/GenBank/DDBJ databases">
        <authorList>
            <consortium name="Aspergillus puulaauensis MK2 genome sequencing consortium"/>
            <person name="Kazuki M."/>
            <person name="Futagami T."/>
        </authorList>
    </citation>
    <scope>NUCLEOTIDE SEQUENCE</scope>
    <source>
        <strain evidence="5">MK2</strain>
    </source>
</reference>
<gene>
    <name evidence="5" type="ORF">APUU_70846A</name>
</gene>